<protein>
    <submittedName>
        <fullName evidence="1">Uncharacterized protein</fullName>
    </submittedName>
</protein>
<accession>A0A3N4K0F1</accession>
<dbReference type="AlphaFoldDB" id="A0A3N4K0F1"/>
<sequence>MLNLLCPTQHCSVSITKTAAIGHLMLKRNITTVVQRSVEGALVILYHDSFYIPQPNTPEITPPDVVFCRSPVFSMLQSTHGKHCKDVAIRERHSKPKIRTRTTSLKKLMTYSGFEIALLGREEFVRIGR</sequence>
<organism evidence="1 2">
    <name type="scientific">Choiromyces venosus 120613-1</name>
    <dbReference type="NCBI Taxonomy" id="1336337"/>
    <lineage>
        <taxon>Eukaryota</taxon>
        <taxon>Fungi</taxon>
        <taxon>Dikarya</taxon>
        <taxon>Ascomycota</taxon>
        <taxon>Pezizomycotina</taxon>
        <taxon>Pezizomycetes</taxon>
        <taxon>Pezizales</taxon>
        <taxon>Tuberaceae</taxon>
        <taxon>Choiromyces</taxon>
    </lineage>
</organism>
<evidence type="ECO:0000313" key="2">
    <source>
        <dbReference type="Proteomes" id="UP000276215"/>
    </source>
</evidence>
<keyword evidence="2" id="KW-1185">Reference proteome</keyword>
<proteinExistence type="predicted"/>
<reference evidence="1 2" key="1">
    <citation type="journal article" date="2018" name="Nat. Ecol. Evol.">
        <title>Pezizomycetes genomes reveal the molecular basis of ectomycorrhizal truffle lifestyle.</title>
        <authorList>
            <person name="Murat C."/>
            <person name="Payen T."/>
            <person name="Noel B."/>
            <person name="Kuo A."/>
            <person name="Morin E."/>
            <person name="Chen J."/>
            <person name="Kohler A."/>
            <person name="Krizsan K."/>
            <person name="Balestrini R."/>
            <person name="Da Silva C."/>
            <person name="Montanini B."/>
            <person name="Hainaut M."/>
            <person name="Levati E."/>
            <person name="Barry K.W."/>
            <person name="Belfiori B."/>
            <person name="Cichocki N."/>
            <person name="Clum A."/>
            <person name="Dockter R.B."/>
            <person name="Fauchery L."/>
            <person name="Guy J."/>
            <person name="Iotti M."/>
            <person name="Le Tacon F."/>
            <person name="Lindquist E.A."/>
            <person name="Lipzen A."/>
            <person name="Malagnac F."/>
            <person name="Mello A."/>
            <person name="Molinier V."/>
            <person name="Miyauchi S."/>
            <person name="Poulain J."/>
            <person name="Riccioni C."/>
            <person name="Rubini A."/>
            <person name="Sitrit Y."/>
            <person name="Splivallo R."/>
            <person name="Traeger S."/>
            <person name="Wang M."/>
            <person name="Zifcakova L."/>
            <person name="Wipf D."/>
            <person name="Zambonelli A."/>
            <person name="Paolocci F."/>
            <person name="Nowrousian M."/>
            <person name="Ottonello S."/>
            <person name="Baldrian P."/>
            <person name="Spatafora J.W."/>
            <person name="Henrissat B."/>
            <person name="Nagy L.G."/>
            <person name="Aury J.M."/>
            <person name="Wincker P."/>
            <person name="Grigoriev I.V."/>
            <person name="Bonfante P."/>
            <person name="Martin F.M."/>
        </authorList>
    </citation>
    <scope>NUCLEOTIDE SEQUENCE [LARGE SCALE GENOMIC DNA]</scope>
    <source>
        <strain evidence="1 2">120613-1</strain>
    </source>
</reference>
<dbReference type="EMBL" id="ML120366">
    <property type="protein sequence ID" value="RPB02789.1"/>
    <property type="molecule type" value="Genomic_DNA"/>
</dbReference>
<evidence type="ECO:0000313" key="1">
    <source>
        <dbReference type="EMBL" id="RPB02789.1"/>
    </source>
</evidence>
<dbReference type="Proteomes" id="UP000276215">
    <property type="component" value="Unassembled WGS sequence"/>
</dbReference>
<gene>
    <name evidence="1" type="ORF">L873DRAFT_1801820</name>
</gene>
<name>A0A3N4K0F1_9PEZI</name>